<gene>
    <name evidence="1" type="ORF">UFOVP239_24</name>
</gene>
<organism evidence="1">
    <name type="scientific">uncultured Caudovirales phage</name>
    <dbReference type="NCBI Taxonomy" id="2100421"/>
    <lineage>
        <taxon>Viruses</taxon>
        <taxon>Duplodnaviria</taxon>
        <taxon>Heunggongvirae</taxon>
        <taxon>Uroviricota</taxon>
        <taxon>Caudoviricetes</taxon>
        <taxon>Peduoviridae</taxon>
        <taxon>Maltschvirus</taxon>
        <taxon>Maltschvirus maltsch</taxon>
    </lineage>
</organism>
<proteinExistence type="predicted"/>
<dbReference type="EMBL" id="LR798278">
    <property type="protein sequence ID" value="CAB5219990.1"/>
    <property type="molecule type" value="Genomic_DNA"/>
</dbReference>
<accession>A0A6J7WQF1</accession>
<protein>
    <submittedName>
        <fullName evidence="1">Uncharacterized protein</fullName>
    </submittedName>
</protein>
<evidence type="ECO:0000313" key="1">
    <source>
        <dbReference type="EMBL" id="CAB5219990.1"/>
    </source>
</evidence>
<reference evidence="1" key="1">
    <citation type="submission" date="2020-05" db="EMBL/GenBank/DDBJ databases">
        <authorList>
            <person name="Chiriac C."/>
            <person name="Salcher M."/>
            <person name="Ghai R."/>
            <person name="Kavagutti S V."/>
        </authorList>
    </citation>
    <scope>NUCLEOTIDE SEQUENCE</scope>
</reference>
<name>A0A6J7WQF1_9CAUD</name>
<sequence>MEKPINDAVEYLYTHGRKYAEAKSHRVYLEEYRKSQKSMLMKAAMADGRAKTVAAAEIEAYSDPTYLELLKALETAVEREEGFRWGLISAQAKIEVWRSQEASNRTMDRAVM</sequence>